<sequence length="57" mass="6951">MMLYIDKRKFTYLNCDHNLLTEEHIHPKVFTRCFSNHKLSCYLSIHKSDLVSSYRSW</sequence>
<gene>
    <name evidence="1" type="ORF">DCAR_027853</name>
</gene>
<comment type="caution">
    <text evidence="1">The sequence shown here is derived from an EMBL/GenBank/DDBJ whole genome shotgun (WGS) entry which is preliminary data.</text>
</comment>
<reference evidence="1" key="1">
    <citation type="journal article" date="2016" name="Nat. Genet.">
        <title>A high-quality carrot genome assembly provides new insights into carotenoid accumulation and asterid genome evolution.</title>
        <authorList>
            <person name="Iorizzo M."/>
            <person name="Ellison S."/>
            <person name="Senalik D."/>
            <person name="Zeng P."/>
            <person name="Satapoomin P."/>
            <person name="Huang J."/>
            <person name="Bowman M."/>
            <person name="Iovene M."/>
            <person name="Sanseverino W."/>
            <person name="Cavagnaro P."/>
            <person name="Yildiz M."/>
            <person name="Macko-Podgorni A."/>
            <person name="Moranska E."/>
            <person name="Grzebelus E."/>
            <person name="Grzebelus D."/>
            <person name="Ashrafi H."/>
            <person name="Zheng Z."/>
            <person name="Cheng S."/>
            <person name="Spooner D."/>
            <person name="Van Deynze A."/>
            <person name="Simon P."/>
        </authorList>
    </citation>
    <scope>NUCLEOTIDE SEQUENCE [LARGE SCALE GENOMIC DNA]</scope>
    <source>
        <tissue evidence="1">Leaf</tissue>
    </source>
</reference>
<accession>A0A175YMA1</accession>
<protein>
    <submittedName>
        <fullName evidence="1">Uncharacterized protein</fullName>
    </submittedName>
</protein>
<proteinExistence type="predicted"/>
<name>A0A175YMA1_DAUCS</name>
<dbReference type="EMBL" id="LNRQ01000008">
    <property type="protein sequence ID" value="KZM84725.1"/>
    <property type="molecule type" value="Genomic_DNA"/>
</dbReference>
<evidence type="ECO:0000313" key="1">
    <source>
        <dbReference type="EMBL" id="KZM84725.1"/>
    </source>
</evidence>
<organism evidence="1">
    <name type="scientific">Daucus carota subsp. sativus</name>
    <name type="common">Carrot</name>
    <dbReference type="NCBI Taxonomy" id="79200"/>
    <lineage>
        <taxon>Eukaryota</taxon>
        <taxon>Viridiplantae</taxon>
        <taxon>Streptophyta</taxon>
        <taxon>Embryophyta</taxon>
        <taxon>Tracheophyta</taxon>
        <taxon>Spermatophyta</taxon>
        <taxon>Magnoliopsida</taxon>
        <taxon>eudicotyledons</taxon>
        <taxon>Gunneridae</taxon>
        <taxon>Pentapetalae</taxon>
        <taxon>asterids</taxon>
        <taxon>campanulids</taxon>
        <taxon>Apiales</taxon>
        <taxon>Apiaceae</taxon>
        <taxon>Apioideae</taxon>
        <taxon>Scandiceae</taxon>
        <taxon>Daucinae</taxon>
        <taxon>Daucus</taxon>
        <taxon>Daucus sect. Daucus</taxon>
    </lineage>
</organism>
<dbReference type="AlphaFoldDB" id="A0A175YMA1"/>
<dbReference type="Gramene" id="KZM84725">
    <property type="protein sequence ID" value="KZM84725"/>
    <property type="gene ID" value="DCAR_027853"/>
</dbReference>